<feature type="compositionally biased region" description="Low complexity" evidence="2">
    <location>
        <begin position="157"/>
        <end position="169"/>
    </location>
</feature>
<feature type="compositionally biased region" description="Basic and acidic residues" evidence="2">
    <location>
        <begin position="173"/>
        <end position="198"/>
    </location>
</feature>
<name>A0ABQ8UNN1_9EUKA</name>
<proteinExistence type="predicted"/>
<organism evidence="3 4">
    <name type="scientific">Paratrimastix pyriformis</name>
    <dbReference type="NCBI Taxonomy" id="342808"/>
    <lineage>
        <taxon>Eukaryota</taxon>
        <taxon>Metamonada</taxon>
        <taxon>Preaxostyla</taxon>
        <taxon>Paratrimastigidae</taxon>
        <taxon>Paratrimastix</taxon>
    </lineage>
</organism>
<sequence>MSMADALRIAREWMTKEGLDAAKYHVGPSELQNAPDDLCVVEVNYLASDSDEETQAMSRVLEIDPSAGNVVSVLGWRDVNALKAEMARLPRAAAAVDEGAAEEPIDDPFQRQLDEELRKLEAQASALDLEDALLEEEEGDAQAVRHIAVTDGPATAAALAAHPARPMTASSQHRLEREAQDRQARERLRREAEEDGKRIRATMAAEAAQEAPSSGAMEAQLEQMLAQAEDEPSPAPPASHAPAPAPAPAAPYAAPGATERTVRAAFSGTGPEPARAAAQAPAAKRAAHGPSQEEDLTGGQAGDGG</sequence>
<feature type="coiled-coil region" evidence="1">
    <location>
        <begin position="110"/>
        <end position="137"/>
    </location>
</feature>
<keyword evidence="4" id="KW-1185">Reference proteome</keyword>
<dbReference type="EMBL" id="JAPMOS010000015">
    <property type="protein sequence ID" value="KAJ4460072.1"/>
    <property type="molecule type" value="Genomic_DNA"/>
</dbReference>
<feature type="compositionally biased region" description="Low complexity" evidence="2">
    <location>
        <begin position="273"/>
        <end position="284"/>
    </location>
</feature>
<feature type="region of interest" description="Disordered" evidence="2">
    <location>
        <begin position="157"/>
        <end position="305"/>
    </location>
</feature>
<dbReference type="Proteomes" id="UP001141327">
    <property type="component" value="Unassembled WGS sequence"/>
</dbReference>
<reference evidence="3" key="1">
    <citation type="journal article" date="2022" name="bioRxiv">
        <title>Genomics of Preaxostyla Flagellates Illuminates Evolutionary Transitions and the Path Towards Mitochondrial Loss.</title>
        <authorList>
            <person name="Novak L.V.F."/>
            <person name="Treitli S.C."/>
            <person name="Pyrih J."/>
            <person name="Halakuc P."/>
            <person name="Pipaliya S.V."/>
            <person name="Vacek V."/>
            <person name="Brzon O."/>
            <person name="Soukal P."/>
            <person name="Eme L."/>
            <person name="Dacks J.B."/>
            <person name="Karnkowska A."/>
            <person name="Elias M."/>
            <person name="Hampl V."/>
        </authorList>
    </citation>
    <scope>NUCLEOTIDE SEQUENCE</scope>
    <source>
        <strain evidence="3">RCP-MX</strain>
    </source>
</reference>
<comment type="caution">
    <text evidence="3">The sequence shown here is derived from an EMBL/GenBank/DDBJ whole genome shotgun (WGS) entry which is preliminary data.</text>
</comment>
<evidence type="ECO:0000256" key="1">
    <source>
        <dbReference type="SAM" id="Coils"/>
    </source>
</evidence>
<gene>
    <name evidence="3" type="ORF">PAPYR_3793</name>
</gene>
<feature type="compositionally biased region" description="Low complexity" evidence="2">
    <location>
        <begin position="201"/>
        <end position="216"/>
    </location>
</feature>
<feature type="compositionally biased region" description="Pro residues" evidence="2">
    <location>
        <begin position="233"/>
        <end position="249"/>
    </location>
</feature>
<accession>A0ABQ8UNN1</accession>
<protein>
    <submittedName>
        <fullName evidence="3">Uncharacterized protein</fullName>
    </submittedName>
</protein>
<evidence type="ECO:0000256" key="2">
    <source>
        <dbReference type="SAM" id="MobiDB-lite"/>
    </source>
</evidence>
<evidence type="ECO:0000313" key="3">
    <source>
        <dbReference type="EMBL" id="KAJ4460072.1"/>
    </source>
</evidence>
<evidence type="ECO:0000313" key="4">
    <source>
        <dbReference type="Proteomes" id="UP001141327"/>
    </source>
</evidence>
<keyword evidence="1" id="KW-0175">Coiled coil</keyword>